<comment type="caution">
    <text evidence="2">The sequence shown here is derived from an EMBL/GenBank/DDBJ whole genome shotgun (WGS) entry which is preliminary data.</text>
</comment>
<dbReference type="OrthoDB" id="9784036at2"/>
<dbReference type="Pfam" id="PF00756">
    <property type="entry name" value="Esterase"/>
    <property type="match status" value="2"/>
</dbReference>
<keyword evidence="1" id="KW-0732">Signal</keyword>
<proteinExistence type="predicted"/>
<name>A0A4Q9BE60_9BACT</name>
<keyword evidence="2" id="KW-0378">Hydrolase</keyword>
<dbReference type="PANTHER" id="PTHR48098:SF6">
    <property type="entry name" value="FERRI-BACILLIBACTIN ESTERASE BESA"/>
    <property type="match status" value="1"/>
</dbReference>
<keyword evidence="3" id="KW-1185">Reference proteome</keyword>
<feature type="chain" id="PRO_5020816753" evidence="1">
    <location>
        <begin position="19"/>
        <end position="301"/>
    </location>
</feature>
<protein>
    <submittedName>
        <fullName evidence="2">Alpha/beta hydrolase</fullName>
    </submittedName>
</protein>
<gene>
    <name evidence="2" type="ORF">EWU20_04925</name>
</gene>
<dbReference type="AlphaFoldDB" id="A0A4Q9BE60"/>
<dbReference type="PANTHER" id="PTHR48098">
    <property type="entry name" value="ENTEROCHELIN ESTERASE-RELATED"/>
    <property type="match status" value="1"/>
</dbReference>
<dbReference type="Proteomes" id="UP000293583">
    <property type="component" value="Unassembled WGS sequence"/>
</dbReference>
<dbReference type="RefSeq" id="WP_130922942.1">
    <property type="nucleotide sequence ID" value="NZ_JAANOL010000002.1"/>
</dbReference>
<dbReference type="Gene3D" id="3.40.50.1820">
    <property type="entry name" value="alpha/beta hydrolase"/>
    <property type="match status" value="1"/>
</dbReference>
<dbReference type="InterPro" id="IPR050583">
    <property type="entry name" value="Mycobacterial_A85_antigen"/>
</dbReference>
<feature type="signal peptide" evidence="1">
    <location>
        <begin position="1"/>
        <end position="18"/>
    </location>
</feature>
<dbReference type="EMBL" id="SEWY01000002">
    <property type="protein sequence ID" value="TBH74489.1"/>
    <property type="molecule type" value="Genomic_DNA"/>
</dbReference>
<sequence>MKKLVALLFALVALQATAQTAQPATLHGAVAYDISSKFIKSNIRVSVSVPMGYDPNADKKYPVLYVLDGFYSFPLMHEMHKMMAGEIEPAIIVGIGDDRISLPEWIIQRYPILSFDNVAYEDSFQVAMALRGAPVKLHSGDGALYYDAIKKEVIPFIEANYKTSTDRGLTGHSLSSLFASHVLFKDPGYFSKIGINSAPLFVNDDETLRLEKAFFASRKTLQGKIFISASSLEGKNLFEKRALNLANALKSRNYPGLTVTHHVFQDESHVSEIGALTGKILYFFYGLPVDRTLGKGHKADK</sequence>
<dbReference type="GO" id="GO:0016787">
    <property type="term" value="F:hydrolase activity"/>
    <property type="evidence" value="ECO:0007669"/>
    <property type="project" value="UniProtKB-KW"/>
</dbReference>
<evidence type="ECO:0000313" key="3">
    <source>
        <dbReference type="Proteomes" id="UP000293583"/>
    </source>
</evidence>
<dbReference type="InterPro" id="IPR000801">
    <property type="entry name" value="Esterase-like"/>
</dbReference>
<accession>A0A4Q9BE60</accession>
<dbReference type="InterPro" id="IPR029058">
    <property type="entry name" value="AB_hydrolase_fold"/>
</dbReference>
<evidence type="ECO:0000313" key="2">
    <source>
        <dbReference type="EMBL" id="TBH74489.1"/>
    </source>
</evidence>
<dbReference type="SUPFAM" id="SSF53474">
    <property type="entry name" value="alpha/beta-Hydrolases"/>
    <property type="match status" value="1"/>
</dbReference>
<organism evidence="2 3">
    <name type="scientific">Aquirufa antheringensis</name>
    <dbReference type="NCBI Taxonomy" id="2516559"/>
    <lineage>
        <taxon>Bacteria</taxon>
        <taxon>Pseudomonadati</taxon>
        <taxon>Bacteroidota</taxon>
        <taxon>Cytophagia</taxon>
        <taxon>Cytophagales</taxon>
        <taxon>Flectobacillaceae</taxon>
        <taxon>Aquirufa</taxon>
    </lineage>
</organism>
<evidence type="ECO:0000256" key="1">
    <source>
        <dbReference type="SAM" id="SignalP"/>
    </source>
</evidence>
<reference evidence="2 3" key="1">
    <citation type="submission" date="2019-02" db="EMBL/GenBank/DDBJ databases">
        <title>Genome of a new Bacteroidetes strain.</title>
        <authorList>
            <person name="Pitt A."/>
        </authorList>
    </citation>
    <scope>NUCLEOTIDE SEQUENCE [LARGE SCALE GENOMIC DNA]</scope>
    <source>
        <strain evidence="2 3">103A-SOEBACH</strain>
    </source>
</reference>